<keyword evidence="4" id="KW-0413">Isomerase</keyword>
<dbReference type="Gene3D" id="3.30.2350.10">
    <property type="entry name" value="Pseudouridine synthase"/>
    <property type="match status" value="1"/>
</dbReference>
<dbReference type="OrthoDB" id="9995526at2759"/>
<dbReference type="EMBL" id="NETL01000017">
    <property type="protein sequence ID" value="OTN68309.1"/>
    <property type="molecule type" value="Genomic_DNA"/>
</dbReference>
<feature type="compositionally biased region" description="Basic and acidic residues" evidence="5">
    <location>
        <begin position="145"/>
        <end position="168"/>
    </location>
</feature>
<dbReference type="VEuPathDB" id="PlasmoDB:PKNH_0602300"/>
<dbReference type="HAMAP" id="MF_01080">
    <property type="entry name" value="TruB_bact"/>
    <property type="match status" value="1"/>
</dbReference>
<organism evidence="8 9">
    <name type="scientific">Plasmodium knowlesi</name>
    <dbReference type="NCBI Taxonomy" id="5850"/>
    <lineage>
        <taxon>Eukaryota</taxon>
        <taxon>Sar</taxon>
        <taxon>Alveolata</taxon>
        <taxon>Apicomplexa</taxon>
        <taxon>Aconoidasida</taxon>
        <taxon>Haemosporida</taxon>
        <taxon>Plasmodiidae</taxon>
        <taxon>Plasmodium</taxon>
        <taxon>Plasmodium (Plasmodium)</taxon>
    </lineage>
</organism>
<feature type="signal peptide" evidence="6">
    <location>
        <begin position="1"/>
        <end position="26"/>
    </location>
</feature>
<dbReference type="GO" id="GO:0005634">
    <property type="term" value="C:nucleus"/>
    <property type="evidence" value="ECO:0007669"/>
    <property type="project" value="TreeGrafter"/>
</dbReference>
<evidence type="ECO:0000313" key="9">
    <source>
        <dbReference type="Proteomes" id="UP000195012"/>
    </source>
</evidence>
<dbReference type="InterPro" id="IPR020103">
    <property type="entry name" value="PsdUridine_synth_cat_dom_sf"/>
</dbReference>
<evidence type="ECO:0000256" key="1">
    <source>
        <dbReference type="ARBA" id="ARBA00008999"/>
    </source>
</evidence>
<dbReference type="GO" id="GO:0006400">
    <property type="term" value="P:tRNA modification"/>
    <property type="evidence" value="ECO:0007669"/>
    <property type="project" value="TreeGrafter"/>
</dbReference>
<dbReference type="GO" id="GO:0160148">
    <property type="term" value="F:tRNA pseudouridine(55) synthase activity"/>
    <property type="evidence" value="ECO:0007669"/>
    <property type="project" value="UniProtKB-EC"/>
</dbReference>
<dbReference type="VEuPathDB" id="PlasmoDB:PKA1H_060007100"/>
<accession>A0A1Y3DVS8</accession>
<sequence length="741" mass="84446">MCRAPLALRLCLLCALLPLFVRPGGKRNSPQKIYLVKAIHRKDNRPPNRRIHLLAEPPPSLQTFYHPHNRGNRTKLFYLSPATKKFGKLRIVLRRVRCNDTEASKKESQVKEGVNLPKSGVQMDGEKDALKGSSNRANCTGKMNPCEKEGRKEDSKEHSKEHSKEESKSLQSATTPMDQPNSIDFYVTLYKDNLLKRPSKIMDMSPPRQNEQTERKKKKKEATLDDILYGGLLNIYKPVNTYSMKVCERVKGVLKEHFKHVCKMNLNFKVGHGGTLDPFAEGVLVIGIQKGTKKLSDFLKCYKKYLALGLFGLETDTLDREGNVVKISNEMMKGKIPQTGTNTHDTLTLKKNIIHTLNRLIGHVYQTPPLYSAKRVHGMRLYEYARKKIPVHIKPSKVHIQNLKYLNQVDLPFFDLDIKCSGGTYIRSLVRDFAHELNTHATLIKLIRIQQGEQFLYEHSLHYDDINMENIKRHLIKLMVKIGKKLKGFDEGINRYDTHIGGDASQEKDTQVRNGVEGGTGRDSITLLGDHVGEHLSTEAKNRRGSIEDTLPNNCDSNVDQEDINAYVERTDTSTLLTLLLYKVLITRPKNVIDYITDELAILINHEPEIKETKKNRDIGRDSPNSTPFQDNMDGQPNPLGEGDFSLKYTPTELIKHKTFLGESFITLDDLFDAVKQIKIENCDKVYFNSLLKILRPFKNAENKRILRKENVQPNECIPLNWALYLTTTFYNNCIGGASGV</sequence>
<feature type="region of interest" description="Disordered" evidence="5">
    <location>
        <begin position="102"/>
        <end position="179"/>
    </location>
</feature>
<feature type="region of interest" description="Disordered" evidence="5">
    <location>
        <begin position="198"/>
        <end position="220"/>
    </location>
</feature>
<dbReference type="VEuPathDB" id="PlasmoDB:PKA1H_060007200"/>
<dbReference type="SUPFAM" id="SSF55120">
    <property type="entry name" value="Pseudouridine synthase"/>
    <property type="match status" value="1"/>
</dbReference>
<gene>
    <name evidence="8" type="ORF">PKNOH_S03317100</name>
</gene>
<dbReference type="GO" id="GO:1990481">
    <property type="term" value="P:mRNA pseudouridine synthesis"/>
    <property type="evidence" value="ECO:0007669"/>
    <property type="project" value="TreeGrafter"/>
</dbReference>
<reference evidence="8 9" key="1">
    <citation type="submission" date="2017-05" db="EMBL/GenBank/DDBJ databases">
        <title>PacBio assembly of a Plasmodium knowlesi genome sequence with Hi-C correction and manual annotation of the SICAvar gene family.</title>
        <authorList>
            <person name="Lapp S.A."/>
            <person name="Geraldo J.A."/>
            <person name="Chien J.-T."/>
            <person name="Ay F."/>
            <person name="Pakala S.B."/>
            <person name="Batugedara G."/>
            <person name="Humphrey J.C."/>
            <person name="Debarry J.D."/>
            <person name="Le Roch K.G."/>
            <person name="Galinski M.R."/>
            <person name="Kissinger J.C."/>
        </authorList>
    </citation>
    <scope>NUCLEOTIDE SEQUENCE [LARGE SCALE GENOMIC DNA]</scope>
    <source>
        <strain evidence="9">Malayan Strain Pk1 (A+)</strain>
    </source>
</reference>
<comment type="caution">
    <text evidence="8">The sequence shown here is derived from an EMBL/GenBank/DDBJ whole genome shotgun (WGS) entry which is preliminary data.</text>
</comment>
<evidence type="ECO:0000256" key="5">
    <source>
        <dbReference type="SAM" id="MobiDB-lite"/>
    </source>
</evidence>
<evidence type="ECO:0000256" key="4">
    <source>
        <dbReference type="ARBA" id="ARBA00023235"/>
    </source>
</evidence>
<dbReference type="VEuPathDB" id="PlasmoDB:PKNH_0602200"/>
<keyword evidence="3" id="KW-0819">tRNA processing</keyword>
<feature type="domain" description="Pseudouridine synthase II N-terminal" evidence="7">
    <location>
        <begin position="265"/>
        <end position="426"/>
    </location>
</feature>
<name>A0A1Y3DVS8_PLAKN</name>
<evidence type="ECO:0000259" key="7">
    <source>
        <dbReference type="Pfam" id="PF01509"/>
    </source>
</evidence>
<dbReference type="InterPro" id="IPR014780">
    <property type="entry name" value="tRNA_psdUridine_synth_TruB"/>
</dbReference>
<dbReference type="AlphaFoldDB" id="A0A1Y3DVS8"/>
<evidence type="ECO:0000256" key="3">
    <source>
        <dbReference type="ARBA" id="ARBA00022694"/>
    </source>
</evidence>
<dbReference type="PANTHER" id="PTHR13767:SF2">
    <property type="entry name" value="PSEUDOURIDYLATE SYNTHASE TRUB1"/>
    <property type="match status" value="1"/>
</dbReference>
<dbReference type="InterPro" id="IPR002501">
    <property type="entry name" value="PsdUridine_synth_N"/>
</dbReference>
<comment type="similarity">
    <text evidence="1">Belongs to the pseudouridine synthase TruB family.</text>
</comment>
<dbReference type="eggNOG" id="KOG2529">
    <property type="taxonomic scope" value="Eukaryota"/>
</dbReference>
<proteinExistence type="inferred from homology"/>
<dbReference type="PANTHER" id="PTHR13767">
    <property type="entry name" value="TRNA-PSEUDOURIDINE SYNTHASE"/>
    <property type="match status" value="1"/>
</dbReference>
<feature type="compositionally biased region" description="Polar residues" evidence="5">
    <location>
        <begin position="623"/>
        <end position="635"/>
    </location>
</feature>
<dbReference type="EC" id="5.4.99.25" evidence="2"/>
<evidence type="ECO:0000313" key="8">
    <source>
        <dbReference type="EMBL" id="OTN68309.1"/>
    </source>
</evidence>
<dbReference type="Proteomes" id="UP000195012">
    <property type="component" value="Unassembled WGS sequence"/>
</dbReference>
<dbReference type="GO" id="GO:0003723">
    <property type="term" value="F:RNA binding"/>
    <property type="evidence" value="ECO:0007669"/>
    <property type="project" value="InterPro"/>
</dbReference>
<evidence type="ECO:0000256" key="2">
    <source>
        <dbReference type="ARBA" id="ARBA00012787"/>
    </source>
</evidence>
<evidence type="ECO:0000256" key="6">
    <source>
        <dbReference type="SAM" id="SignalP"/>
    </source>
</evidence>
<keyword evidence="6" id="KW-0732">Signal</keyword>
<dbReference type="VEuPathDB" id="PlasmoDB:PKNOH_S03317100"/>
<feature type="region of interest" description="Disordered" evidence="5">
    <location>
        <begin position="613"/>
        <end position="642"/>
    </location>
</feature>
<dbReference type="Pfam" id="PF01509">
    <property type="entry name" value="TruB_N"/>
    <property type="match status" value="1"/>
</dbReference>
<feature type="chain" id="PRO_5012711677" description="tRNA pseudouridine(55) synthase" evidence="6">
    <location>
        <begin position="27"/>
        <end position="741"/>
    </location>
</feature>
<protein>
    <recommendedName>
        <fullName evidence="2">tRNA pseudouridine(55) synthase</fullName>
        <ecNumber evidence="2">5.4.99.25</ecNumber>
    </recommendedName>
</protein>
<feature type="compositionally biased region" description="Polar residues" evidence="5">
    <location>
        <begin position="170"/>
        <end position="179"/>
    </location>
</feature>